<feature type="region of interest" description="Disordered" evidence="4">
    <location>
        <begin position="59"/>
        <end position="98"/>
    </location>
</feature>
<sequence>MEQKNICVLTTLLLHSVGTPVTEENIRKVGEHLGVKVDSYLAELFSKMTSEQIQSIIENPTGGSVQASASATTQAVEEKKEEVEESEEESSGDMDLFG</sequence>
<reference evidence="5" key="1">
    <citation type="submission" date="2011-03" db="EMBL/GenBank/DDBJ databases">
        <title>The Genome Sequence of Nematocida sp1 strain ERTm2.</title>
        <authorList>
            <consortium name="The Broad Institute Genome Sequencing Platform"/>
            <consortium name="The Broad Institute Genome Sequencing Center for Infectious Disease"/>
            <person name="Cuomo C."/>
            <person name="Troemel E."/>
            <person name="Young S.K."/>
            <person name="Zeng Q."/>
            <person name="Gargeya S."/>
            <person name="Fitzgerald M."/>
            <person name="Haas B."/>
            <person name="Abouelleil A."/>
            <person name="Alvarado L."/>
            <person name="Arachchi H.M."/>
            <person name="Berlin A."/>
            <person name="Brown A."/>
            <person name="Chapman S.B."/>
            <person name="Chen Z."/>
            <person name="Dunbar C."/>
            <person name="Freedman E."/>
            <person name="Gearin G."/>
            <person name="Gellesch M."/>
            <person name="Goldberg J."/>
            <person name="Griggs A."/>
            <person name="Gujja S."/>
            <person name="Heilman E.R."/>
            <person name="Heiman D."/>
            <person name="Howarth C."/>
            <person name="Larson L."/>
            <person name="Lui A."/>
            <person name="MacDonald P.J.P."/>
            <person name="Mehta T."/>
            <person name="Montmayeur A."/>
            <person name="Murphy C."/>
            <person name="Neiman D."/>
            <person name="Pearson M."/>
            <person name="Priest M."/>
            <person name="Roberts A."/>
            <person name="Saif S."/>
            <person name="Shea T."/>
            <person name="Shenoy N."/>
            <person name="Sisk P."/>
            <person name="Stolte C."/>
            <person name="Sykes S."/>
            <person name="White J."/>
            <person name="Yandava C."/>
            <person name="Wortman J."/>
            <person name="Nusbaum C."/>
            <person name="Birren B."/>
        </authorList>
    </citation>
    <scope>NUCLEOTIDE SEQUENCE</scope>
    <source>
        <strain evidence="5">ERTm2</strain>
    </source>
</reference>
<dbReference type="Proteomes" id="UP000005622">
    <property type="component" value="Unassembled WGS sequence"/>
</dbReference>
<keyword evidence="2" id="KW-0689">Ribosomal protein</keyword>
<evidence type="ECO:0000256" key="3">
    <source>
        <dbReference type="ARBA" id="ARBA00023274"/>
    </source>
</evidence>
<dbReference type="EMBL" id="JH604634">
    <property type="protein sequence ID" value="EHY66089.1"/>
    <property type="molecule type" value="Genomic_DNA"/>
</dbReference>
<evidence type="ECO:0008006" key="8">
    <source>
        <dbReference type="Google" id="ProtNLM"/>
    </source>
</evidence>
<evidence type="ECO:0000313" key="7">
    <source>
        <dbReference type="Proteomes" id="UP000054524"/>
    </source>
</evidence>
<dbReference type="OrthoDB" id="2194681at2759"/>
<accession>A0A086J272</accession>
<proteinExistence type="inferred from homology"/>
<feature type="compositionally biased region" description="Acidic residues" evidence="4">
    <location>
        <begin position="83"/>
        <end position="92"/>
    </location>
</feature>
<dbReference type="HOGENOM" id="CLU_2334120_0_0_1"/>
<reference evidence="6 7" key="3">
    <citation type="journal article" date="2014" name="Genome Announc.">
        <title>Genome Sequence of the Microsporidian Species Nematocida sp1 Strain ERTm6 (ATCC PRA-372).</title>
        <authorList>
            <person name="Bakowski M.A."/>
            <person name="Priest M."/>
            <person name="Young S."/>
            <person name="Cuomo C.A."/>
            <person name="Troemel E.R."/>
        </authorList>
    </citation>
    <scope>NUCLEOTIDE SEQUENCE [LARGE SCALE GENOMIC DNA]</scope>
    <source>
        <strain evidence="6 7">ERTm6</strain>
    </source>
</reference>
<comment type="similarity">
    <text evidence="1">Belongs to the eukaryotic ribosomal protein P1/P2 family.</text>
</comment>
<dbReference type="AlphaFoldDB" id="H8ZB36"/>
<reference evidence="6" key="2">
    <citation type="submission" date="2012-10" db="EMBL/GenBank/DDBJ databases">
        <authorList>
            <consortium name="The Broad Institute Genome Sequencing Platform"/>
            <consortium name="The Broad Institute Genome Sequencing Center for Infectious Disease"/>
            <person name="Cuomo C."/>
            <person name="Troemel E."/>
            <person name="Walker B."/>
            <person name="Young S.K."/>
            <person name="Zeng Q."/>
            <person name="Gargeya S."/>
            <person name="Fitzgerald M."/>
            <person name="Haas B."/>
            <person name="Abouelleil A."/>
            <person name="Alvarado L."/>
            <person name="Arachchi H.M."/>
            <person name="Berlin A.M."/>
            <person name="Chapman S.B."/>
            <person name="Goldberg J."/>
            <person name="Griggs A."/>
            <person name="Gujja S."/>
            <person name="Hansen M."/>
            <person name="Howarth C."/>
            <person name="Imamovic A."/>
            <person name="Larimer J."/>
            <person name="McCowan C."/>
            <person name="Murphy C."/>
            <person name="Neiman D."/>
            <person name="Pearson M."/>
            <person name="Priest M."/>
            <person name="Roberts A."/>
            <person name="Saif S."/>
            <person name="Shea T."/>
            <person name="Sisk P."/>
            <person name="Sykes S."/>
            <person name="Wortman J."/>
            <person name="Nusbaum C."/>
            <person name="Birren B."/>
        </authorList>
    </citation>
    <scope>NUCLEOTIDE SEQUENCE</scope>
    <source>
        <strain evidence="6">ERTm6</strain>
    </source>
</reference>
<organism evidence="5">
    <name type="scientific">Nematocida ausubeli (strain ATCC PRA-371 / ERTm2)</name>
    <name type="common">Nematode killer fungus</name>
    <dbReference type="NCBI Taxonomy" id="1913371"/>
    <lineage>
        <taxon>Eukaryota</taxon>
        <taxon>Fungi</taxon>
        <taxon>Fungi incertae sedis</taxon>
        <taxon>Microsporidia</taxon>
        <taxon>Nematocida</taxon>
    </lineage>
</organism>
<dbReference type="Pfam" id="PF00428">
    <property type="entry name" value="Ribosomal_60s"/>
    <property type="match status" value="1"/>
</dbReference>
<protein>
    <recommendedName>
        <fullName evidence="8">60S acidic ribosomal protein P2</fullName>
    </recommendedName>
</protein>
<dbReference type="STRING" id="944018.H8ZB36"/>
<dbReference type="Gene3D" id="1.10.10.1410">
    <property type="match status" value="1"/>
</dbReference>
<evidence type="ECO:0000256" key="4">
    <source>
        <dbReference type="SAM" id="MobiDB-lite"/>
    </source>
</evidence>
<evidence type="ECO:0000313" key="6">
    <source>
        <dbReference type="EMBL" id="KFG26240.1"/>
    </source>
</evidence>
<dbReference type="EMBL" id="AKIJ01000003">
    <property type="protein sequence ID" value="KFG26240.1"/>
    <property type="molecule type" value="Genomic_DNA"/>
</dbReference>
<dbReference type="GO" id="GO:0005840">
    <property type="term" value="C:ribosome"/>
    <property type="evidence" value="ECO:0007669"/>
    <property type="project" value="UniProtKB-KW"/>
</dbReference>
<dbReference type="InterPro" id="IPR038716">
    <property type="entry name" value="P1/P2_N_sf"/>
</dbReference>
<gene>
    <name evidence="5" type="ORF">NERG_00785</name>
    <name evidence="6" type="ORF">NESG_01358</name>
</gene>
<evidence type="ECO:0000313" key="5">
    <source>
        <dbReference type="EMBL" id="EHY66089.1"/>
    </source>
</evidence>
<keyword evidence="3" id="KW-0687">Ribonucleoprotein</keyword>
<feature type="compositionally biased region" description="Low complexity" evidence="4">
    <location>
        <begin position="61"/>
        <end position="75"/>
    </location>
</feature>
<keyword evidence="7" id="KW-1185">Reference proteome</keyword>
<name>H8ZB36_NEMA1</name>
<accession>H8ZB36</accession>
<evidence type="ECO:0000256" key="1">
    <source>
        <dbReference type="ARBA" id="ARBA00005436"/>
    </source>
</evidence>
<evidence type="ECO:0000256" key="2">
    <source>
        <dbReference type="ARBA" id="ARBA00022980"/>
    </source>
</evidence>
<dbReference type="Proteomes" id="UP000054524">
    <property type="component" value="Unassembled WGS sequence"/>
</dbReference>
<dbReference type="GO" id="GO:1990904">
    <property type="term" value="C:ribonucleoprotein complex"/>
    <property type="evidence" value="ECO:0007669"/>
    <property type="project" value="UniProtKB-KW"/>
</dbReference>